<proteinExistence type="predicted"/>
<keyword evidence="2" id="KW-1185">Reference proteome</keyword>
<organism evidence="1 2">
    <name type="scientific">Nezara viridula</name>
    <name type="common">Southern green stink bug</name>
    <name type="synonym">Cimex viridulus</name>
    <dbReference type="NCBI Taxonomy" id="85310"/>
    <lineage>
        <taxon>Eukaryota</taxon>
        <taxon>Metazoa</taxon>
        <taxon>Ecdysozoa</taxon>
        <taxon>Arthropoda</taxon>
        <taxon>Hexapoda</taxon>
        <taxon>Insecta</taxon>
        <taxon>Pterygota</taxon>
        <taxon>Neoptera</taxon>
        <taxon>Paraneoptera</taxon>
        <taxon>Hemiptera</taxon>
        <taxon>Heteroptera</taxon>
        <taxon>Panheteroptera</taxon>
        <taxon>Pentatomomorpha</taxon>
        <taxon>Pentatomoidea</taxon>
        <taxon>Pentatomidae</taxon>
        <taxon>Pentatominae</taxon>
        <taxon>Nezara</taxon>
    </lineage>
</organism>
<name>A0A9P0H4U7_NEZVI</name>
<gene>
    <name evidence="1" type="ORF">NEZAVI_LOCUS5136</name>
</gene>
<dbReference type="AlphaFoldDB" id="A0A9P0H4U7"/>
<protein>
    <submittedName>
        <fullName evidence="1">Uncharacterized protein</fullName>
    </submittedName>
</protein>
<evidence type="ECO:0000313" key="2">
    <source>
        <dbReference type="Proteomes" id="UP001152798"/>
    </source>
</evidence>
<dbReference type="EMBL" id="OV725079">
    <property type="protein sequence ID" value="CAH1394697.1"/>
    <property type="molecule type" value="Genomic_DNA"/>
</dbReference>
<sequence>MILCLLEVIGFSSRILIHLARPGQLSSGCKRTFQRSFLPWIAPEGSPDLNPLDCRLWSELRRWDATEQTLTCKASNNLLSELSVFLKKCCVMQSKIGHGDYIFI</sequence>
<accession>A0A9P0H4U7</accession>
<evidence type="ECO:0000313" key="1">
    <source>
        <dbReference type="EMBL" id="CAH1394697.1"/>
    </source>
</evidence>
<reference evidence="1" key="1">
    <citation type="submission" date="2022-01" db="EMBL/GenBank/DDBJ databases">
        <authorList>
            <person name="King R."/>
        </authorList>
    </citation>
    <scope>NUCLEOTIDE SEQUENCE</scope>
</reference>
<dbReference type="Proteomes" id="UP001152798">
    <property type="component" value="Chromosome 3"/>
</dbReference>